<dbReference type="Gene3D" id="2.70.70.10">
    <property type="entry name" value="Glucose Permease (Domain IIA)"/>
    <property type="match status" value="1"/>
</dbReference>
<dbReference type="OrthoDB" id="1099523at2"/>
<dbReference type="PANTHER" id="PTHR21666">
    <property type="entry name" value="PEPTIDASE-RELATED"/>
    <property type="match status" value="1"/>
</dbReference>
<organism evidence="3 4">
    <name type="scientific">Cryobacterium frigoriphilum</name>
    <dbReference type="NCBI Taxonomy" id="1259150"/>
    <lineage>
        <taxon>Bacteria</taxon>
        <taxon>Bacillati</taxon>
        <taxon>Actinomycetota</taxon>
        <taxon>Actinomycetes</taxon>
        <taxon>Micrococcales</taxon>
        <taxon>Microbacteriaceae</taxon>
        <taxon>Cryobacterium</taxon>
    </lineage>
</organism>
<evidence type="ECO:0000259" key="2">
    <source>
        <dbReference type="Pfam" id="PF01551"/>
    </source>
</evidence>
<gene>
    <name evidence="3" type="ORF">E3T55_17470</name>
</gene>
<reference evidence="3 4" key="1">
    <citation type="submission" date="2019-03" db="EMBL/GenBank/DDBJ databases">
        <title>Genomics of glacier-inhabiting Cryobacterium strains.</title>
        <authorList>
            <person name="Liu Q."/>
            <person name="Xin Y.-H."/>
        </authorList>
    </citation>
    <scope>NUCLEOTIDE SEQUENCE [LARGE SCALE GENOMIC DNA]</scope>
    <source>
        <strain evidence="3 4">Hh14</strain>
    </source>
</reference>
<comment type="caution">
    <text evidence="3">The sequence shown here is derived from an EMBL/GenBank/DDBJ whole genome shotgun (WGS) entry which is preliminary data.</text>
</comment>
<evidence type="ECO:0000313" key="3">
    <source>
        <dbReference type="EMBL" id="TFD46214.1"/>
    </source>
</evidence>
<evidence type="ECO:0000313" key="4">
    <source>
        <dbReference type="Proteomes" id="UP000297447"/>
    </source>
</evidence>
<keyword evidence="4" id="KW-1185">Reference proteome</keyword>
<feature type="coiled-coil region" evidence="1">
    <location>
        <begin position="219"/>
        <end position="306"/>
    </location>
</feature>
<dbReference type="PANTHER" id="PTHR21666:SF270">
    <property type="entry name" value="MUREIN HYDROLASE ACTIVATOR ENVC"/>
    <property type="match status" value="1"/>
</dbReference>
<dbReference type="InterPro" id="IPR016047">
    <property type="entry name" value="M23ase_b-sheet_dom"/>
</dbReference>
<name>A0A4R8ZUM6_9MICO</name>
<dbReference type="AlphaFoldDB" id="A0A4R8ZUM6"/>
<dbReference type="InterPro" id="IPR011055">
    <property type="entry name" value="Dup_hybrid_motif"/>
</dbReference>
<dbReference type="RefSeq" id="WP_134520825.1">
    <property type="nucleotide sequence ID" value="NZ_SOHE01000075.1"/>
</dbReference>
<keyword evidence="1" id="KW-0175">Coiled coil</keyword>
<dbReference type="CDD" id="cd12797">
    <property type="entry name" value="M23_peptidase"/>
    <property type="match status" value="1"/>
</dbReference>
<protein>
    <submittedName>
        <fullName evidence="3">M23 family metallopeptidase</fullName>
    </submittedName>
</protein>
<dbReference type="GO" id="GO:0004222">
    <property type="term" value="F:metalloendopeptidase activity"/>
    <property type="evidence" value="ECO:0007669"/>
    <property type="project" value="TreeGrafter"/>
</dbReference>
<dbReference type="Proteomes" id="UP000297447">
    <property type="component" value="Unassembled WGS sequence"/>
</dbReference>
<dbReference type="Pfam" id="PF01551">
    <property type="entry name" value="Peptidase_M23"/>
    <property type="match status" value="1"/>
</dbReference>
<sequence length="482" mass="48356">MNRTELVIGRGRTALRRFRAPASDRAQHTAFSVAGLVATLALLATLLAPVSAAQAIEYPSWEDLQNAKANTSSAAGKVTEIQGLITGLQAQVEQTQAESEARGLELEVAQEKYDDATRRATDLQAQADASATVADAATRQAGQLAAQLYRTGGTDLSVNLFLDGDSSGSAESGSTGDVDGADALLSKLGNMSKLVERSTGVYEEAQTAQNSAQALGDSAKEAQTEREALRIAAEGALEAAQAAADAAAGALAESEAKSVELAAQLAFLQDAEATTSAGYQAGVVERARIEAERVEAERVAREAAAAAARAAAAAAAAARPSGGSSSSGGSSAGASLGGGYTSGSGWGVPASGRITGGYGPRSVICGGGSCSGGYHYGTDLGTGCYAPIYAASGGTVTYAGRLGTYGNFVKIDHGNGVSTGYAHIVDGGVFVSAGQQVSVGQNIASSGSTGASTACHLHFEVWLDGVRSNAVPFMSARGATLG</sequence>
<dbReference type="EMBL" id="SOHE01000075">
    <property type="protein sequence ID" value="TFD46214.1"/>
    <property type="molecule type" value="Genomic_DNA"/>
</dbReference>
<dbReference type="InterPro" id="IPR050570">
    <property type="entry name" value="Cell_wall_metabolism_enzyme"/>
</dbReference>
<evidence type="ECO:0000256" key="1">
    <source>
        <dbReference type="SAM" id="Coils"/>
    </source>
</evidence>
<dbReference type="SUPFAM" id="SSF51261">
    <property type="entry name" value="Duplicated hybrid motif"/>
    <property type="match status" value="1"/>
</dbReference>
<feature type="domain" description="M23ase beta-sheet core" evidence="2">
    <location>
        <begin position="374"/>
        <end position="469"/>
    </location>
</feature>
<proteinExistence type="predicted"/>
<accession>A0A4R8ZUM6</accession>